<reference evidence="2" key="2">
    <citation type="journal article" date="2024" name="Plant">
        <title>Genomic evolution and insights into agronomic trait innovations of Sesamum species.</title>
        <authorList>
            <person name="Miao H."/>
            <person name="Wang L."/>
            <person name="Qu L."/>
            <person name="Liu H."/>
            <person name="Sun Y."/>
            <person name="Le M."/>
            <person name="Wang Q."/>
            <person name="Wei S."/>
            <person name="Zheng Y."/>
            <person name="Lin W."/>
            <person name="Duan Y."/>
            <person name="Cao H."/>
            <person name="Xiong S."/>
            <person name="Wang X."/>
            <person name="Wei L."/>
            <person name="Li C."/>
            <person name="Ma Q."/>
            <person name="Ju M."/>
            <person name="Zhao R."/>
            <person name="Li G."/>
            <person name="Mu C."/>
            <person name="Tian Q."/>
            <person name="Mei H."/>
            <person name="Zhang T."/>
            <person name="Gao T."/>
            <person name="Zhang H."/>
        </authorList>
    </citation>
    <scope>NUCLEOTIDE SEQUENCE</scope>
    <source>
        <strain evidence="2">K16</strain>
    </source>
</reference>
<sequence>ELNALQGNNTWTFVPLPFGKKSIGSKWVHKLKLKVDGSIDRYKARLMAKGYHQQLDINNASLHGYLEDEIYMIPPDDYDAPSDMFCKLERSLYMLKHASQKWNLELL</sequence>
<protein>
    <submittedName>
        <fullName evidence="2">Mitochondrial protein</fullName>
    </submittedName>
</protein>
<dbReference type="EMBL" id="JACGWL010000001">
    <property type="protein sequence ID" value="KAK4409750.1"/>
    <property type="molecule type" value="Genomic_DNA"/>
</dbReference>
<feature type="domain" description="Reverse transcriptase Ty1/copia-type" evidence="1">
    <location>
        <begin position="54"/>
        <end position="105"/>
    </location>
</feature>
<dbReference type="InterPro" id="IPR013103">
    <property type="entry name" value="RVT_2"/>
</dbReference>
<accession>A0AAE1XDD4</accession>
<evidence type="ECO:0000259" key="1">
    <source>
        <dbReference type="Pfam" id="PF07727"/>
    </source>
</evidence>
<reference evidence="2" key="1">
    <citation type="submission" date="2020-06" db="EMBL/GenBank/DDBJ databases">
        <authorList>
            <person name="Li T."/>
            <person name="Hu X."/>
            <person name="Zhang T."/>
            <person name="Song X."/>
            <person name="Zhang H."/>
            <person name="Dai N."/>
            <person name="Sheng W."/>
            <person name="Hou X."/>
            <person name="Wei L."/>
        </authorList>
    </citation>
    <scope>NUCLEOTIDE SEQUENCE</scope>
    <source>
        <strain evidence="2">K16</strain>
        <tissue evidence="2">Leaf</tissue>
    </source>
</reference>
<evidence type="ECO:0000313" key="2">
    <source>
        <dbReference type="EMBL" id="KAK4409750.1"/>
    </source>
</evidence>
<keyword evidence="3" id="KW-1185">Reference proteome</keyword>
<name>A0AAE1XDD4_9LAMI</name>
<gene>
    <name evidence="2" type="ORF">Sango_0048000</name>
</gene>
<dbReference type="Proteomes" id="UP001289374">
    <property type="component" value="Unassembled WGS sequence"/>
</dbReference>
<proteinExistence type="predicted"/>
<evidence type="ECO:0000313" key="3">
    <source>
        <dbReference type="Proteomes" id="UP001289374"/>
    </source>
</evidence>
<comment type="caution">
    <text evidence="2">The sequence shown here is derived from an EMBL/GenBank/DDBJ whole genome shotgun (WGS) entry which is preliminary data.</text>
</comment>
<dbReference type="AlphaFoldDB" id="A0AAE1XDD4"/>
<organism evidence="2 3">
    <name type="scientific">Sesamum angolense</name>
    <dbReference type="NCBI Taxonomy" id="2727404"/>
    <lineage>
        <taxon>Eukaryota</taxon>
        <taxon>Viridiplantae</taxon>
        <taxon>Streptophyta</taxon>
        <taxon>Embryophyta</taxon>
        <taxon>Tracheophyta</taxon>
        <taxon>Spermatophyta</taxon>
        <taxon>Magnoliopsida</taxon>
        <taxon>eudicotyledons</taxon>
        <taxon>Gunneridae</taxon>
        <taxon>Pentapetalae</taxon>
        <taxon>asterids</taxon>
        <taxon>lamiids</taxon>
        <taxon>Lamiales</taxon>
        <taxon>Pedaliaceae</taxon>
        <taxon>Sesamum</taxon>
    </lineage>
</organism>
<feature type="domain" description="Reverse transcriptase Ty1/copia-type" evidence="1">
    <location>
        <begin position="8"/>
        <end position="53"/>
    </location>
</feature>
<feature type="non-terminal residue" evidence="2">
    <location>
        <position position="107"/>
    </location>
</feature>
<dbReference type="Pfam" id="PF07727">
    <property type="entry name" value="RVT_2"/>
    <property type="match status" value="2"/>
</dbReference>